<evidence type="ECO:0000313" key="2">
    <source>
        <dbReference type="Proteomes" id="UP001321479"/>
    </source>
</evidence>
<accession>A0ABM7NTB9</accession>
<dbReference type="GeneID" id="80558561"/>
<organism evidence="1 2">
    <name type="scientific">Cotonvirus japonicus</name>
    <dbReference type="NCBI Taxonomy" id="2811091"/>
    <lineage>
        <taxon>Viruses</taxon>
        <taxon>Varidnaviria</taxon>
        <taxon>Bamfordvirae</taxon>
        <taxon>Nucleocytoviricota</taxon>
        <taxon>Megaviricetes</taxon>
        <taxon>Imitervirales</taxon>
        <taxon>Mimiviridae</taxon>
        <taxon>Megamimivirinae</taxon>
        <taxon>Cotonvirus</taxon>
        <taxon>Cotonvirus japonicum</taxon>
    </lineage>
</organism>
<dbReference type="Proteomes" id="UP001321479">
    <property type="component" value="Segment"/>
</dbReference>
<protein>
    <submittedName>
        <fullName evidence="1">ORFan</fullName>
    </submittedName>
</protein>
<keyword evidence="2" id="KW-1185">Reference proteome</keyword>
<dbReference type="RefSeq" id="YP_010841964.1">
    <property type="nucleotide sequence ID" value="NC_079139.1"/>
</dbReference>
<sequence length="176" mass="21195">MSSSKFIVCLNKLNMIEKYPIFHVKHKIYDKYFDYEFDELDVEDFLNEFNNFNDFNDLLIHTDYPEFYVLIFLLDCDIRNTNIVRFLECYCSSNIDTIITAFEVFNLKNYPGIKKILKKNPKKIKVKIKLLDDLLLFYLYKCFSCAYIMSKSLPFVKNYTKLDFTNCLLSKYNKKQ</sequence>
<proteinExistence type="predicted"/>
<evidence type="ECO:0000313" key="1">
    <source>
        <dbReference type="EMBL" id="BCS83356.1"/>
    </source>
</evidence>
<name>A0ABM7NTB9_9VIRU</name>
<dbReference type="EMBL" id="AP024483">
    <property type="protein sequence ID" value="BCS83356.1"/>
    <property type="molecule type" value="Genomic_DNA"/>
</dbReference>
<reference evidence="1 2" key="1">
    <citation type="submission" date="2021-02" db="EMBL/GenBank/DDBJ databases">
        <title>Cotonvirus japonicus, which uses Golgi apparatus of host cells for its virion factory, phylogenetically links tailed tupanvirus and icosahedral mimivirus.</title>
        <authorList>
            <person name="Takahashi H."/>
            <person name="Fukaya S."/>
            <person name="Song C."/>
            <person name="Murata K."/>
            <person name="Takemura M."/>
        </authorList>
    </citation>
    <scope>NUCLEOTIDE SEQUENCE [LARGE SCALE GENOMIC DNA]</scope>
</reference>